<organism evidence="7">
    <name type="scientific">marine metagenome</name>
    <dbReference type="NCBI Taxonomy" id="408172"/>
    <lineage>
        <taxon>unclassified sequences</taxon>
        <taxon>metagenomes</taxon>
        <taxon>ecological metagenomes</taxon>
    </lineage>
</organism>
<dbReference type="CDD" id="cd01087">
    <property type="entry name" value="Prolidase"/>
    <property type="match status" value="1"/>
</dbReference>
<accession>A0A382CE79</accession>
<evidence type="ECO:0000256" key="1">
    <source>
        <dbReference type="ARBA" id="ARBA00001936"/>
    </source>
</evidence>
<dbReference type="SUPFAM" id="SSF53092">
    <property type="entry name" value="Creatinase/prolidase N-terminal domain"/>
    <property type="match status" value="1"/>
</dbReference>
<dbReference type="Gene3D" id="3.40.350.10">
    <property type="entry name" value="Creatinase/prolidase N-terminal domain"/>
    <property type="match status" value="1"/>
</dbReference>
<dbReference type="AlphaFoldDB" id="A0A382CE79"/>
<dbReference type="InterPro" id="IPR052433">
    <property type="entry name" value="X-Pro_dipept-like"/>
</dbReference>
<dbReference type="PANTHER" id="PTHR43226">
    <property type="entry name" value="XAA-PRO AMINOPEPTIDASE 3"/>
    <property type="match status" value="1"/>
</dbReference>
<comment type="similarity">
    <text evidence="2">Belongs to the peptidase M24B family.</text>
</comment>
<keyword evidence="3" id="KW-0479">Metal-binding</keyword>
<protein>
    <recommendedName>
        <fullName evidence="6">Aminopeptidase P N-terminal domain-containing protein</fullName>
    </recommendedName>
</protein>
<proteinExistence type="inferred from homology"/>
<dbReference type="EMBL" id="UINC01034008">
    <property type="protein sequence ID" value="SVB24174.1"/>
    <property type="molecule type" value="Genomic_DNA"/>
</dbReference>
<dbReference type="SUPFAM" id="SSF55920">
    <property type="entry name" value="Creatinase/aminopeptidase"/>
    <property type="match status" value="1"/>
</dbReference>
<dbReference type="InterPro" id="IPR036005">
    <property type="entry name" value="Creatinase/aminopeptidase-like"/>
</dbReference>
<keyword evidence="5" id="KW-0464">Manganese</keyword>
<dbReference type="InterPro" id="IPR000994">
    <property type="entry name" value="Pept_M24"/>
</dbReference>
<evidence type="ECO:0000313" key="7">
    <source>
        <dbReference type="EMBL" id="SVB24174.1"/>
    </source>
</evidence>
<feature type="domain" description="Aminopeptidase P N-terminal" evidence="6">
    <location>
        <begin position="9"/>
        <end position="140"/>
    </location>
</feature>
<dbReference type="GO" id="GO:0006508">
    <property type="term" value="P:proteolysis"/>
    <property type="evidence" value="ECO:0007669"/>
    <property type="project" value="TreeGrafter"/>
</dbReference>
<evidence type="ECO:0000256" key="5">
    <source>
        <dbReference type="ARBA" id="ARBA00023211"/>
    </source>
</evidence>
<dbReference type="SMART" id="SM01011">
    <property type="entry name" value="AMP_N"/>
    <property type="match status" value="1"/>
</dbReference>
<comment type="cofactor">
    <cofactor evidence="1">
        <name>Mn(2+)</name>
        <dbReference type="ChEBI" id="CHEBI:29035"/>
    </cofactor>
</comment>
<name>A0A382CE79_9ZZZZ</name>
<evidence type="ECO:0000259" key="6">
    <source>
        <dbReference type="SMART" id="SM01011"/>
    </source>
</evidence>
<dbReference type="GO" id="GO:0030145">
    <property type="term" value="F:manganese ion binding"/>
    <property type="evidence" value="ECO:0007669"/>
    <property type="project" value="InterPro"/>
</dbReference>
<dbReference type="Pfam" id="PF05195">
    <property type="entry name" value="AMP_N"/>
    <property type="match status" value="1"/>
</dbReference>
<evidence type="ECO:0000256" key="3">
    <source>
        <dbReference type="ARBA" id="ARBA00022723"/>
    </source>
</evidence>
<dbReference type="GO" id="GO:0070006">
    <property type="term" value="F:metalloaminopeptidase activity"/>
    <property type="evidence" value="ECO:0007669"/>
    <property type="project" value="InterPro"/>
</dbReference>
<keyword evidence="4" id="KW-0378">Hydrolase</keyword>
<sequence>MNRLDALKAPLRVLANRRELAYSALADGTMVLPAAAIQYQSRDGERPYHPDRELFYLTGATEPGSVAVLSGSDSTFILFVRDKDPEAELWSGPRLGPELAADRFHPDECYPLSELGERLPSLLQRADRLYWRLGRGGEVESHITAALAHTHLKGSRTGSGPRGVVDPGEVLDKLRMTKDAHELDLIKCAVNMTIEGHKVGAGKIAPGVGEWEIEAAINAVFRSAGGSGPGYGTIVGSGVNACVLHYVGNDDVIAEDSLVLVDAGAEYGLYNADITRTYPSGGKFTQPQRDIYELVDTARSAAIDSIVPGALIAEVHDTATRILVDGLVGLGVLEGDPAELISEGAHKLFYPHQTSHWLGLDVHDPGDYAKDGKSQTLEPGMVVTVEPGLYFRPGQPKTPDAFAGIGVRIEDDVVVTVEGREVLTASLPTESSDVERLIEA</sequence>
<dbReference type="Gene3D" id="3.90.230.10">
    <property type="entry name" value="Creatinase/methionine aminopeptidase superfamily"/>
    <property type="match status" value="1"/>
</dbReference>
<evidence type="ECO:0000256" key="2">
    <source>
        <dbReference type="ARBA" id="ARBA00008766"/>
    </source>
</evidence>
<gene>
    <name evidence="7" type="ORF">METZ01_LOCUS177028</name>
</gene>
<dbReference type="GO" id="GO:0005829">
    <property type="term" value="C:cytosol"/>
    <property type="evidence" value="ECO:0007669"/>
    <property type="project" value="TreeGrafter"/>
</dbReference>
<dbReference type="PANTHER" id="PTHR43226:SF4">
    <property type="entry name" value="XAA-PRO AMINOPEPTIDASE 3"/>
    <property type="match status" value="1"/>
</dbReference>
<dbReference type="InterPro" id="IPR007865">
    <property type="entry name" value="Aminopep_P_N"/>
</dbReference>
<dbReference type="InterPro" id="IPR029149">
    <property type="entry name" value="Creatin/AminoP/Spt16_N"/>
</dbReference>
<evidence type="ECO:0000256" key="4">
    <source>
        <dbReference type="ARBA" id="ARBA00022801"/>
    </source>
</evidence>
<reference evidence="7" key="1">
    <citation type="submission" date="2018-05" db="EMBL/GenBank/DDBJ databases">
        <authorList>
            <person name="Lanie J.A."/>
            <person name="Ng W.-L."/>
            <person name="Kazmierczak K.M."/>
            <person name="Andrzejewski T.M."/>
            <person name="Davidsen T.M."/>
            <person name="Wayne K.J."/>
            <person name="Tettelin H."/>
            <person name="Glass J.I."/>
            <person name="Rusch D."/>
            <person name="Podicherti R."/>
            <person name="Tsui H.-C.T."/>
            <person name="Winkler M.E."/>
        </authorList>
    </citation>
    <scope>NUCLEOTIDE SEQUENCE</scope>
</reference>
<dbReference type="Pfam" id="PF00557">
    <property type="entry name" value="Peptidase_M24"/>
    <property type="match status" value="1"/>
</dbReference>